<dbReference type="Gene3D" id="3.30.565.10">
    <property type="entry name" value="Histidine kinase-like ATPase, C-terminal domain"/>
    <property type="match status" value="1"/>
</dbReference>
<dbReference type="AlphaFoldDB" id="R4Z5K3"/>
<organism evidence="1 2">
    <name type="scientific">Candidatus Neomicrothrix parvicella RN1</name>
    <dbReference type="NCBI Taxonomy" id="1229780"/>
    <lineage>
        <taxon>Bacteria</taxon>
        <taxon>Bacillati</taxon>
        <taxon>Actinomycetota</taxon>
        <taxon>Acidimicrobiia</taxon>
        <taxon>Acidimicrobiales</taxon>
        <taxon>Microthrixaceae</taxon>
        <taxon>Candidatus Neomicrothrix</taxon>
    </lineage>
</organism>
<dbReference type="InterPro" id="IPR036890">
    <property type="entry name" value="HATPase_C_sf"/>
</dbReference>
<keyword evidence="2" id="KW-1185">Reference proteome</keyword>
<gene>
    <name evidence="1" type="ORF">BN381_90104</name>
</gene>
<dbReference type="EMBL" id="CANL01000087">
    <property type="protein sequence ID" value="CCM66033.1"/>
    <property type="molecule type" value="Genomic_DNA"/>
</dbReference>
<accession>R4Z5K3</accession>
<sequence length="677" mass="72675">MEHLVVKALWEGYLLLRASQVVNAAAVTMDPTRGPRSRPLGWLATGIAGGATVWEWRRRRGRDLTVNDPATAIEVIGTSLALLALSPAIVRDADRGRGDDWFGLWGWWGQSAIALAMPHRPEPAMLAHLLPQVDAFAYRRPWLPHETASRNMLNAVGVAAGSRWAVSAVAKVGAEADRASARLVEEQARVVTDQTRREVQERHLQRTVDSLREIREHLTAGRVDTALTQSAATYEPLRAWLAGSEDTGAASLTSAARGHIDQMTRLVNRTERGLSVGDIAVAATAALNTVSVTVSRFNRQRRRGWVVAGLTSTVIYTASVAWGRFGLRQRPGASKEPPAALDRTLSPWSDTLFAILLVAFECASSDRHVASTWSAGQTQVHVALAATRIPDRAHLVTTWSLMGAAMFLADRYYAPEARTHRFRWQADWVNGMVAGLALRRSHTAIWAALDKLERSANYTIEAVAKQVAEAELAAAQDAVHDTACQSLRYLLTHPDDVPERLAGIIGATISSLETELSGAEADESEALTDALGACAAGYELLGLAARVSVHGDRPVGGEAVEVLVQVANQGLSNALAHSSDPTPEISLVLDEDGALLTVANQATDPYRGPSMDEAAVALGTDEQPEDHPSGGFGLASARRAVDALGGSLEWGDHPTLTQLVLRLPLSADGSPASTPRW</sequence>
<evidence type="ECO:0000313" key="1">
    <source>
        <dbReference type="EMBL" id="CCM66033.1"/>
    </source>
</evidence>
<dbReference type="RefSeq" id="WP_012231564.1">
    <property type="nucleotide sequence ID" value="NZ_HG422565.1"/>
</dbReference>
<proteinExistence type="predicted"/>
<reference evidence="1 2" key="1">
    <citation type="journal article" date="2013" name="ISME J.">
        <title>Metabolic model for the filamentous 'Candidatus Microthrix parvicella' based on genomic and metagenomic analyses.</title>
        <authorList>
            <person name="Jon McIlroy S."/>
            <person name="Kristiansen R."/>
            <person name="Albertsen M."/>
            <person name="Michael Karst S."/>
            <person name="Rossetti S."/>
            <person name="Lund Nielsen J."/>
            <person name="Tandoi V."/>
            <person name="James Seviour R."/>
            <person name="Nielsen P.H."/>
        </authorList>
    </citation>
    <scope>NUCLEOTIDE SEQUENCE [LARGE SCALE GENOMIC DNA]</scope>
    <source>
        <strain evidence="1 2">RN1</strain>
    </source>
</reference>
<name>R4Z5K3_9ACTN</name>
<dbReference type="SUPFAM" id="SSF55874">
    <property type="entry name" value="ATPase domain of HSP90 chaperone/DNA topoisomerase II/histidine kinase"/>
    <property type="match status" value="1"/>
</dbReference>
<dbReference type="STRING" id="1229780.BN381_90104"/>
<evidence type="ECO:0008006" key="3">
    <source>
        <dbReference type="Google" id="ProtNLM"/>
    </source>
</evidence>
<dbReference type="Proteomes" id="UP000018291">
    <property type="component" value="Unassembled WGS sequence"/>
</dbReference>
<comment type="caution">
    <text evidence="1">The sequence shown here is derived from an EMBL/GenBank/DDBJ whole genome shotgun (WGS) entry which is preliminary data.</text>
</comment>
<evidence type="ECO:0000313" key="2">
    <source>
        <dbReference type="Proteomes" id="UP000018291"/>
    </source>
</evidence>
<protein>
    <recommendedName>
        <fullName evidence="3">Histidine kinase/HSP90-like ATPase domain-containing protein</fullName>
    </recommendedName>
</protein>
<dbReference type="HOGENOM" id="CLU_405822_0_0_11"/>